<dbReference type="GO" id="GO:0016020">
    <property type="term" value="C:membrane"/>
    <property type="evidence" value="ECO:0007669"/>
    <property type="project" value="UniProtKB-SubCell"/>
</dbReference>
<protein>
    <recommendedName>
        <fullName evidence="11">Mitochondrial carrier protein</fullName>
    </recommendedName>
</protein>
<dbReference type="InterPro" id="IPR018108">
    <property type="entry name" value="MCP_transmembrane"/>
</dbReference>
<feature type="repeat" description="Solcar" evidence="6">
    <location>
        <begin position="142"/>
        <end position="234"/>
    </location>
</feature>
<feature type="repeat" description="Solcar" evidence="6">
    <location>
        <begin position="244"/>
        <end position="349"/>
    </location>
</feature>
<dbReference type="GO" id="GO:0055085">
    <property type="term" value="P:transmembrane transport"/>
    <property type="evidence" value="ECO:0007669"/>
    <property type="project" value="InterPro"/>
</dbReference>
<keyword evidence="2 7" id="KW-0813">Transport</keyword>
<keyword evidence="4" id="KW-0677">Repeat</keyword>
<evidence type="ECO:0000256" key="7">
    <source>
        <dbReference type="RuleBase" id="RU000488"/>
    </source>
</evidence>
<dbReference type="Gramene" id="CDF33926">
    <property type="protein sequence ID" value="CDF33926"/>
    <property type="gene ID" value="CHC_T00002602001"/>
</dbReference>
<accession>R7Q957</accession>
<dbReference type="Proteomes" id="UP000012073">
    <property type="component" value="Unassembled WGS sequence"/>
</dbReference>
<evidence type="ECO:0000313" key="9">
    <source>
        <dbReference type="EMBL" id="CDF33926.1"/>
    </source>
</evidence>
<dbReference type="PRINTS" id="PR00926">
    <property type="entry name" value="MITOCARRIER"/>
</dbReference>
<dbReference type="PANTHER" id="PTHR24089">
    <property type="entry name" value="SOLUTE CARRIER FAMILY 25"/>
    <property type="match status" value="1"/>
</dbReference>
<dbReference type="SUPFAM" id="SSF103506">
    <property type="entry name" value="Mitochondrial carrier"/>
    <property type="match status" value="1"/>
</dbReference>
<keyword evidence="8" id="KW-1133">Transmembrane helix</keyword>
<dbReference type="OrthoDB" id="270584at2759"/>
<evidence type="ECO:0000256" key="5">
    <source>
        <dbReference type="ARBA" id="ARBA00023136"/>
    </source>
</evidence>
<dbReference type="AlphaFoldDB" id="R7Q957"/>
<dbReference type="EMBL" id="HG001662">
    <property type="protein sequence ID" value="CDF33926.1"/>
    <property type="molecule type" value="Genomic_DNA"/>
</dbReference>
<dbReference type="Gene3D" id="1.50.40.10">
    <property type="entry name" value="Mitochondrial carrier domain"/>
    <property type="match status" value="1"/>
</dbReference>
<evidence type="ECO:0000256" key="6">
    <source>
        <dbReference type="PROSITE-ProRule" id="PRU00282"/>
    </source>
</evidence>
<comment type="similarity">
    <text evidence="7">Belongs to the mitochondrial carrier (TC 2.A.29) family.</text>
</comment>
<dbReference type="Pfam" id="PF00153">
    <property type="entry name" value="Mito_carr"/>
    <property type="match status" value="3"/>
</dbReference>
<organism evidence="9 10">
    <name type="scientific">Chondrus crispus</name>
    <name type="common">Carrageen Irish moss</name>
    <name type="synonym">Polymorpha crispa</name>
    <dbReference type="NCBI Taxonomy" id="2769"/>
    <lineage>
        <taxon>Eukaryota</taxon>
        <taxon>Rhodophyta</taxon>
        <taxon>Florideophyceae</taxon>
        <taxon>Rhodymeniophycidae</taxon>
        <taxon>Gigartinales</taxon>
        <taxon>Gigartinaceae</taxon>
        <taxon>Chondrus</taxon>
    </lineage>
</organism>
<evidence type="ECO:0000256" key="3">
    <source>
        <dbReference type="ARBA" id="ARBA00022692"/>
    </source>
</evidence>
<name>R7Q957_CHOCR</name>
<gene>
    <name evidence="9" type="ORF">CHC_T00002602001</name>
</gene>
<evidence type="ECO:0000256" key="1">
    <source>
        <dbReference type="ARBA" id="ARBA00004141"/>
    </source>
</evidence>
<dbReference type="PROSITE" id="PS50920">
    <property type="entry name" value="SOLCAR"/>
    <property type="match status" value="3"/>
</dbReference>
<dbReference type="PhylomeDB" id="R7Q957"/>
<reference evidence="10" key="1">
    <citation type="journal article" date="2013" name="Proc. Natl. Acad. Sci. U.S.A.">
        <title>Genome structure and metabolic features in the red seaweed Chondrus crispus shed light on evolution of the Archaeplastida.</title>
        <authorList>
            <person name="Collen J."/>
            <person name="Porcel B."/>
            <person name="Carre W."/>
            <person name="Ball S.G."/>
            <person name="Chaparro C."/>
            <person name="Tonon T."/>
            <person name="Barbeyron T."/>
            <person name="Michel G."/>
            <person name="Noel B."/>
            <person name="Valentin K."/>
            <person name="Elias M."/>
            <person name="Artiguenave F."/>
            <person name="Arun A."/>
            <person name="Aury J.M."/>
            <person name="Barbosa-Neto J.F."/>
            <person name="Bothwell J.H."/>
            <person name="Bouget F.Y."/>
            <person name="Brillet L."/>
            <person name="Cabello-Hurtado F."/>
            <person name="Capella-Gutierrez S."/>
            <person name="Charrier B."/>
            <person name="Cladiere L."/>
            <person name="Cock J.M."/>
            <person name="Coelho S.M."/>
            <person name="Colleoni C."/>
            <person name="Czjzek M."/>
            <person name="Da Silva C."/>
            <person name="Delage L."/>
            <person name="Denoeud F."/>
            <person name="Deschamps P."/>
            <person name="Dittami S.M."/>
            <person name="Gabaldon T."/>
            <person name="Gachon C.M."/>
            <person name="Groisillier A."/>
            <person name="Herve C."/>
            <person name="Jabbari K."/>
            <person name="Katinka M."/>
            <person name="Kloareg B."/>
            <person name="Kowalczyk N."/>
            <person name="Labadie K."/>
            <person name="Leblanc C."/>
            <person name="Lopez P.J."/>
            <person name="McLachlan D.H."/>
            <person name="Meslet-Cladiere L."/>
            <person name="Moustafa A."/>
            <person name="Nehr Z."/>
            <person name="Nyvall Collen P."/>
            <person name="Panaud O."/>
            <person name="Partensky F."/>
            <person name="Poulain J."/>
            <person name="Rensing S.A."/>
            <person name="Rousvoal S."/>
            <person name="Samson G."/>
            <person name="Symeonidi A."/>
            <person name="Weissenbach J."/>
            <person name="Zambounis A."/>
            <person name="Wincker P."/>
            <person name="Boyen C."/>
        </authorList>
    </citation>
    <scope>NUCLEOTIDE SEQUENCE [LARGE SCALE GENOMIC DNA]</scope>
    <source>
        <strain evidence="10">cv. Stackhouse</strain>
    </source>
</reference>
<dbReference type="RefSeq" id="XP_005713745.1">
    <property type="nucleotide sequence ID" value="XM_005713688.1"/>
</dbReference>
<dbReference type="OMA" id="VYERMKW"/>
<evidence type="ECO:0000313" key="10">
    <source>
        <dbReference type="Proteomes" id="UP000012073"/>
    </source>
</evidence>
<keyword evidence="5 6" id="KW-0472">Membrane</keyword>
<evidence type="ECO:0000256" key="4">
    <source>
        <dbReference type="ARBA" id="ARBA00022737"/>
    </source>
</evidence>
<dbReference type="InterPro" id="IPR023395">
    <property type="entry name" value="MCP_dom_sf"/>
</dbReference>
<dbReference type="KEGG" id="ccp:CHC_T00002602001"/>
<evidence type="ECO:0000256" key="8">
    <source>
        <dbReference type="SAM" id="Phobius"/>
    </source>
</evidence>
<dbReference type="InterPro" id="IPR002067">
    <property type="entry name" value="MCP"/>
</dbReference>
<keyword evidence="3 6" id="KW-0812">Transmembrane</keyword>
<feature type="repeat" description="Solcar" evidence="6">
    <location>
        <begin position="42"/>
        <end position="131"/>
    </location>
</feature>
<evidence type="ECO:0000256" key="2">
    <source>
        <dbReference type="ARBA" id="ARBA00022448"/>
    </source>
</evidence>
<dbReference type="GeneID" id="17321458"/>
<proteinExistence type="inferred from homology"/>
<dbReference type="STRING" id="2769.R7Q957"/>
<comment type="subcellular location">
    <subcellularLocation>
        <location evidence="1">Membrane</location>
        <topology evidence="1">Multi-pass membrane protein</topology>
    </subcellularLocation>
</comment>
<evidence type="ECO:0008006" key="11">
    <source>
        <dbReference type="Google" id="ProtNLM"/>
    </source>
</evidence>
<feature type="transmembrane region" description="Helical" evidence="8">
    <location>
        <begin position="210"/>
        <end position="231"/>
    </location>
</feature>
<keyword evidence="10" id="KW-1185">Reference proteome</keyword>
<sequence length="362" mass="39616">MQQIPSSRSLARRCPSRAFRCSVRLMASQPAASAEGAAPVPYASLKTLAAGAVSGAVAKTAVAPFDRTKILMQVSQMYGWKRYRGSVWDSMRTIWRTEGIPGFFRGNSATVVRIMPYAAVQYQSFEFYHRELSHYVFRSDNPSPAKRFIAGAMAGSTSVLCTYPIDLARTVLAVQVASDASTKPVRRLGILATLYTIGREEGMHSLYRGMYPTLVGVIPYAGISFLSFGILKRFADTRGISEHAPVLTSLVCGGSAGLVAQCCTYPFDLVRRRLQALHRPDLMTEQEKAFLRAASKGSRFVSFSIGSAIMYISRKEGLKGLYRGVSLNFLKTAPAMSISFTCYDKIRTTLGVPPGKYSATRG</sequence>